<dbReference type="InterPro" id="IPR006656">
    <property type="entry name" value="Mopterin_OxRdtase"/>
</dbReference>
<keyword evidence="4" id="KW-0408">Iron</keyword>
<dbReference type="AlphaFoldDB" id="A0A8D6PSF1"/>
<dbReference type="InterPro" id="IPR050123">
    <property type="entry name" value="Prok_molybdopt-oxidoreductase"/>
</dbReference>
<keyword evidence="1" id="KW-0004">4Fe-4S</keyword>
<dbReference type="FunFam" id="2.20.25.90:FF:000006">
    <property type="entry name" value="Formate dehydrogenase alpha subunit"/>
    <property type="match status" value="1"/>
</dbReference>
<dbReference type="InterPro" id="IPR006963">
    <property type="entry name" value="Mopterin_OxRdtase_4Fe-4S_dom"/>
</dbReference>
<dbReference type="GO" id="GO:0016020">
    <property type="term" value="C:membrane"/>
    <property type="evidence" value="ECO:0007669"/>
    <property type="project" value="TreeGrafter"/>
</dbReference>
<reference evidence="7 8" key="1">
    <citation type="submission" date="2020-04" db="EMBL/GenBank/DDBJ databases">
        <authorList>
            <consortium name="Genoscope - CEA"/>
            <person name="William W."/>
        </authorList>
    </citation>
    <scope>NUCLEOTIDE SEQUENCE [LARGE SCALE GENOMIC DNA]</scope>
    <source>
        <strain evidence="7 8">SG7</strain>
    </source>
</reference>
<dbReference type="PROSITE" id="PS51669">
    <property type="entry name" value="4FE4S_MOW_BIS_MGD"/>
    <property type="match status" value="1"/>
</dbReference>
<accession>A0A8D6PSF1</accession>
<evidence type="ECO:0000256" key="1">
    <source>
        <dbReference type="ARBA" id="ARBA00022485"/>
    </source>
</evidence>
<feature type="domain" description="4Fe-4S Mo/W bis-MGD-type" evidence="6">
    <location>
        <begin position="3"/>
        <end position="59"/>
    </location>
</feature>
<dbReference type="GO" id="GO:0051539">
    <property type="term" value="F:4 iron, 4 sulfur cluster binding"/>
    <property type="evidence" value="ECO:0007669"/>
    <property type="project" value="UniProtKB-KW"/>
</dbReference>
<organism evidence="7 8">
    <name type="scientific">Methanocaldococcus lauensis</name>
    <dbReference type="NCBI Taxonomy" id="2546128"/>
    <lineage>
        <taxon>Archaea</taxon>
        <taxon>Methanobacteriati</taxon>
        <taxon>Methanobacteriota</taxon>
        <taxon>Methanomada group</taxon>
        <taxon>Methanococci</taxon>
        <taxon>Methanococcales</taxon>
        <taxon>Methanocaldococcaceae</taxon>
        <taxon>Methanocaldococcus</taxon>
    </lineage>
</organism>
<keyword evidence="2" id="KW-0479">Metal-binding</keyword>
<evidence type="ECO:0000259" key="6">
    <source>
        <dbReference type="PROSITE" id="PS51669"/>
    </source>
</evidence>
<evidence type="ECO:0000313" key="7">
    <source>
        <dbReference type="EMBL" id="CAB3287618.1"/>
    </source>
</evidence>
<evidence type="ECO:0000256" key="5">
    <source>
        <dbReference type="ARBA" id="ARBA00023014"/>
    </source>
</evidence>
<dbReference type="Gene3D" id="3.40.50.740">
    <property type="match status" value="1"/>
</dbReference>
<dbReference type="PANTHER" id="PTHR43105:SF14">
    <property type="entry name" value="FORMATE DEHYDROGENASE H"/>
    <property type="match status" value="1"/>
</dbReference>
<dbReference type="GO" id="GO:0046872">
    <property type="term" value="F:metal ion binding"/>
    <property type="evidence" value="ECO:0007669"/>
    <property type="project" value="UniProtKB-KW"/>
</dbReference>
<evidence type="ECO:0000256" key="3">
    <source>
        <dbReference type="ARBA" id="ARBA00023002"/>
    </source>
</evidence>
<keyword evidence="3" id="KW-0560">Oxidoreductase</keyword>
<name>A0A8D6PSF1_9EURY</name>
<dbReference type="Pfam" id="PF00384">
    <property type="entry name" value="Molybdopterin"/>
    <property type="match status" value="1"/>
</dbReference>
<evidence type="ECO:0000256" key="4">
    <source>
        <dbReference type="ARBA" id="ARBA00023004"/>
    </source>
</evidence>
<keyword evidence="5" id="KW-0411">Iron-sulfur</keyword>
<dbReference type="Gene3D" id="2.20.25.90">
    <property type="entry name" value="ADC-like domains"/>
    <property type="match status" value="1"/>
</dbReference>
<dbReference type="Pfam" id="PF04879">
    <property type="entry name" value="Molybdop_Fe4S4"/>
    <property type="match status" value="1"/>
</dbReference>
<protein>
    <recommendedName>
        <fullName evidence="6">4Fe-4S Mo/W bis-MGD-type domain-containing protein</fullName>
    </recommendedName>
</protein>
<evidence type="ECO:0000313" key="8">
    <source>
        <dbReference type="Proteomes" id="UP000679213"/>
    </source>
</evidence>
<dbReference type="GO" id="GO:0003954">
    <property type="term" value="F:NADH dehydrogenase activity"/>
    <property type="evidence" value="ECO:0007669"/>
    <property type="project" value="TreeGrafter"/>
</dbReference>
<dbReference type="GO" id="GO:0022904">
    <property type="term" value="P:respiratory electron transport chain"/>
    <property type="evidence" value="ECO:0007669"/>
    <property type="project" value="TreeGrafter"/>
</dbReference>
<dbReference type="EMBL" id="LR792632">
    <property type="protein sequence ID" value="CAB3287618.1"/>
    <property type="molecule type" value="Genomic_DNA"/>
</dbReference>
<keyword evidence="8" id="KW-1185">Reference proteome</keyword>
<gene>
    <name evidence="7" type="ORF">MLAUSG7_0306</name>
</gene>
<dbReference type="Proteomes" id="UP000679213">
    <property type="component" value="Chromosome I"/>
</dbReference>
<dbReference type="SMART" id="SM00926">
    <property type="entry name" value="Molybdop_Fe4S4"/>
    <property type="match status" value="1"/>
</dbReference>
<evidence type="ECO:0000256" key="2">
    <source>
        <dbReference type="ARBA" id="ARBA00022723"/>
    </source>
</evidence>
<dbReference type="SUPFAM" id="SSF53706">
    <property type="entry name" value="Formate dehydrogenase/DMSO reductase, domains 1-3"/>
    <property type="match status" value="1"/>
</dbReference>
<dbReference type="PANTHER" id="PTHR43105">
    <property type="entry name" value="RESPIRATORY NITRATE REDUCTASE"/>
    <property type="match status" value="1"/>
</dbReference>
<dbReference type="KEGG" id="mesg:MLAUSG7_0306"/>
<proteinExistence type="predicted"/>
<sequence length="131" mass="14995">MELNIVHTICPYCGIGCGIDLIVKDNKVVGTYPFKRHPINEGKACIKGNYCYEFIHSKDRLKKPLIKKNGEFVEATWKEVLDFIASKLKEYSSDEIGFIASARCTNEDNYVFQKFARTVLKTNNIDHCARL</sequence>